<organism evidence="7 8">
    <name type="scientific">Micromonospora cathayae</name>
    <dbReference type="NCBI Taxonomy" id="3028804"/>
    <lineage>
        <taxon>Bacteria</taxon>
        <taxon>Bacillati</taxon>
        <taxon>Actinomycetota</taxon>
        <taxon>Actinomycetes</taxon>
        <taxon>Micromonosporales</taxon>
        <taxon>Micromonosporaceae</taxon>
        <taxon>Micromonospora</taxon>
    </lineage>
</organism>
<dbReference type="Pfam" id="PF00440">
    <property type="entry name" value="TetR_N"/>
    <property type="match status" value="1"/>
</dbReference>
<evidence type="ECO:0000313" key="8">
    <source>
        <dbReference type="Proteomes" id="UP001219605"/>
    </source>
</evidence>
<evidence type="ECO:0000256" key="3">
    <source>
        <dbReference type="ARBA" id="ARBA00023163"/>
    </source>
</evidence>
<keyword evidence="3" id="KW-0804">Transcription</keyword>
<dbReference type="InterPro" id="IPR049445">
    <property type="entry name" value="TetR_SbtR-like_C"/>
</dbReference>
<evidence type="ECO:0000256" key="5">
    <source>
        <dbReference type="SAM" id="MobiDB-lite"/>
    </source>
</evidence>
<dbReference type="PANTHER" id="PTHR30055:SF234">
    <property type="entry name" value="HTH-TYPE TRANSCRIPTIONAL REGULATOR BETI"/>
    <property type="match status" value="1"/>
</dbReference>
<keyword evidence="8" id="KW-1185">Reference proteome</keyword>
<dbReference type="RefSeq" id="WP_275030104.1">
    <property type="nucleotide sequence ID" value="NZ_CP118615.1"/>
</dbReference>
<dbReference type="EMBL" id="CP118615">
    <property type="protein sequence ID" value="WDZ83549.1"/>
    <property type="molecule type" value="Genomic_DNA"/>
</dbReference>
<evidence type="ECO:0000256" key="4">
    <source>
        <dbReference type="PROSITE-ProRule" id="PRU00335"/>
    </source>
</evidence>
<evidence type="ECO:0000259" key="6">
    <source>
        <dbReference type="PROSITE" id="PS50977"/>
    </source>
</evidence>
<feature type="compositionally biased region" description="Low complexity" evidence="5">
    <location>
        <begin position="193"/>
        <end position="207"/>
    </location>
</feature>
<dbReference type="PANTHER" id="PTHR30055">
    <property type="entry name" value="HTH-TYPE TRANSCRIPTIONAL REGULATOR RUTR"/>
    <property type="match status" value="1"/>
</dbReference>
<dbReference type="Proteomes" id="UP001219605">
    <property type="component" value="Chromosome"/>
</dbReference>
<dbReference type="InterPro" id="IPR001647">
    <property type="entry name" value="HTH_TetR"/>
</dbReference>
<dbReference type="SUPFAM" id="SSF46689">
    <property type="entry name" value="Homeodomain-like"/>
    <property type="match status" value="1"/>
</dbReference>
<dbReference type="InterPro" id="IPR050109">
    <property type="entry name" value="HTH-type_TetR-like_transc_reg"/>
</dbReference>
<gene>
    <name evidence="7" type="ORF">PVK37_24250</name>
</gene>
<accession>A0ABY7ZNK0</accession>
<feature type="region of interest" description="Disordered" evidence="5">
    <location>
        <begin position="192"/>
        <end position="220"/>
    </location>
</feature>
<evidence type="ECO:0000313" key="7">
    <source>
        <dbReference type="EMBL" id="WDZ83549.1"/>
    </source>
</evidence>
<protein>
    <submittedName>
        <fullName evidence="7">TetR/AcrR family transcriptional regulator</fullName>
    </submittedName>
</protein>
<dbReference type="Gene3D" id="1.10.357.10">
    <property type="entry name" value="Tetracycline Repressor, domain 2"/>
    <property type="match status" value="1"/>
</dbReference>
<evidence type="ECO:0000256" key="1">
    <source>
        <dbReference type="ARBA" id="ARBA00023015"/>
    </source>
</evidence>
<dbReference type="InterPro" id="IPR036271">
    <property type="entry name" value="Tet_transcr_reg_TetR-rel_C_sf"/>
</dbReference>
<feature type="DNA-binding region" description="H-T-H motif" evidence="4">
    <location>
        <begin position="36"/>
        <end position="55"/>
    </location>
</feature>
<sequence length="220" mass="23457">MTHPTEHRLRADARRNRDQIIAAARTVFVTAGTDVPMEEIARRAGVGVGTLYRRFPDRGALVRAVARETLAAVQRDARTAVAEEPTAWAAFARLVTGCPGVRLTVRLAARSGPSWTAAQEDPEVARLRSECLALLDEIVHAAQAEGTLRPDVDAADVARLLALLFREDPGDSGVVSERIVGLVLDGLRAGPVSGSAADAGRSSRWSGWAPPAGRSARTPR</sequence>
<keyword evidence="2 4" id="KW-0238">DNA-binding</keyword>
<dbReference type="PROSITE" id="PS50977">
    <property type="entry name" value="HTH_TETR_2"/>
    <property type="match status" value="1"/>
</dbReference>
<dbReference type="PRINTS" id="PR00455">
    <property type="entry name" value="HTHTETR"/>
</dbReference>
<dbReference type="SUPFAM" id="SSF48498">
    <property type="entry name" value="Tetracyclin repressor-like, C-terminal domain"/>
    <property type="match status" value="1"/>
</dbReference>
<reference evidence="7 8" key="1">
    <citation type="submission" date="2023-02" db="EMBL/GenBank/DDBJ databases">
        <authorList>
            <person name="Mo P."/>
        </authorList>
    </citation>
    <scope>NUCLEOTIDE SEQUENCE [LARGE SCALE GENOMIC DNA]</scope>
    <source>
        <strain evidence="7 8">HUAS 3</strain>
    </source>
</reference>
<name>A0ABY7ZNK0_9ACTN</name>
<evidence type="ECO:0000256" key="2">
    <source>
        <dbReference type="ARBA" id="ARBA00023125"/>
    </source>
</evidence>
<dbReference type="Pfam" id="PF21597">
    <property type="entry name" value="TetR_C_43"/>
    <property type="match status" value="1"/>
</dbReference>
<proteinExistence type="predicted"/>
<feature type="domain" description="HTH tetR-type" evidence="6">
    <location>
        <begin position="14"/>
        <end position="73"/>
    </location>
</feature>
<dbReference type="InterPro" id="IPR009057">
    <property type="entry name" value="Homeodomain-like_sf"/>
</dbReference>
<keyword evidence="1" id="KW-0805">Transcription regulation</keyword>